<comment type="caution">
    <text evidence="2">The sequence shown here is derived from an EMBL/GenBank/DDBJ whole genome shotgun (WGS) entry which is preliminary data.</text>
</comment>
<dbReference type="InterPro" id="IPR050765">
    <property type="entry name" value="Riboflavin_Biosynth_HTPR"/>
</dbReference>
<proteinExistence type="predicted"/>
<reference evidence="2 3" key="1">
    <citation type="submission" date="2019-05" db="EMBL/GenBank/DDBJ databases">
        <title>The metagenome of a microbial culture collection derived from dairy environment covers the genomic content of the human microbiome.</title>
        <authorList>
            <person name="Roder T."/>
            <person name="Wuthrich D."/>
            <person name="Sattari Z."/>
            <person name="Von Ah U."/>
            <person name="Bar C."/>
            <person name="Ronchi F."/>
            <person name="Macpherson A.J."/>
            <person name="Ganal-Vonarburg S.C."/>
            <person name="Bruggmann R."/>
            <person name="Vergeres G."/>
        </authorList>
    </citation>
    <scope>NUCLEOTIDE SEQUENCE [LARGE SCALE GENOMIC DNA]</scope>
    <source>
        <strain evidence="2 3">FAM 20833</strain>
    </source>
</reference>
<dbReference type="GO" id="GO:0008703">
    <property type="term" value="F:5-amino-6-(5-phosphoribosylamino)uracil reductase activity"/>
    <property type="evidence" value="ECO:0007669"/>
    <property type="project" value="InterPro"/>
</dbReference>
<protein>
    <submittedName>
        <fullName evidence="2">Dihydrofolate reductase</fullName>
    </submittedName>
</protein>
<dbReference type="InterPro" id="IPR024072">
    <property type="entry name" value="DHFR-like_dom_sf"/>
</dbReference>
<dbReference type="Gene3D" id="3.40.430.10">
    <property type="entry name" value="Dihydrofolate Reductase, subunit A"/>
    <property type="match status" value="1"/>
</dbReference>
<gene>
    <name evidence="2" type="ORF">FEZ53_04395</name>
</gene>
<dbReference type="OrthoDB" id="195113at2"/>
<dbReference type="PANTHER" id="PTHR38011:SF11">
    <property type="entry name" value="2,5-DIAMINO-6-RIBOSYLAMINO-4(3H)-PYRIMIDINONE 5'-PHOSPHATE REDUCTASE"/>
    <property type="match status" value="1"/>
</dbReference>
<name>A0A5R9B7W0_STAXY</name>
<evidence type="ECO:0000313" key="3">
    <source>
        <dbReference type="Proteomes" id="UP000307747"/>
    </source>
</evidence>
<dbReference type="Pfam" id="PF01872">
    <property type="entry name" value="RibD_C"/>
    <property type="match status" value="1"/>
</dbReference>
<organism evidence="2 3">
    <name type="scientific">Staphylococcus xylosus</name>
    <dbReference type="NCBI Taxonomy" id="1288"/>
    <lineage>
        <taxon>Bacteria</taxon>
        <taxon>Bacillati</taxon>
        <taxon>Bacillota</taxon>
        <taxon>Bacilli</taxon>
        <taxon>Bacillales</taxon>
        <taxon>Staphylococcaceae</taxon>
        <taxon>Staphylococcus</taxon>
    </lineage>
</organism>
<dbReference type="SUPFAM" id="SSF53597">
    <property type="entry name" value="Dihydrofolate reductase-like"/>
    <property type="match status" value="1"/>
</dbReference>
<feature type="domain" description="Bacterial bifunctional deaminase-reductase C-terminal" evidence="1">
    <location>
        <begin position="11"/>
        <end position="184"/>
    </location>
</feature>
<sequence length="194" mass="22030">MVGVNVNNQSKVILDLAVSLDGYIEGPNGEVDWCIMDPEMNFNTFLKQISAIIYGRKSYDLWGNYKPQLGNAENGDDTMWQEIHSKQKYVFTHQKSLVSANAEYIHSEDMVVSLDKIKAQQTKDIWLYGGSSIITSFINNNLIDEYRLSIHPVVLGSGKPLFEHLTDRVNLIHVETNTYQSGVVQLIYNKNKSL</sequence>
<accession>A0A5R9B7W0</accession>
<dbReference type="EMBL" id="VBTJ01000001">
    <property type="protein sequence ID" value="TLP91533.1"/>
    <property type="molecule type" value="Genomic_DNA"/>
</dbReference>
<evidence type="ECO:0000313" key="2">
    <source>
        <dbReference type="EMBL" id="TLP91533.1"/>
    </source>
</evidence>
<dbReference type="PANTHER" id="PTHR38011">
    <property type="entry name" value="DIHYDROFOLATE REDUCTASE FAMILY PROTEIN (AFU_ORTHOLOGUE AFUA_8G06820)"/>
    <property type="match status" value="1"/>
</dbReference>
<dbReference type="InterPro" id="IPR002734">
    <property type="entry name" value="RibDG_C"/>
</dbReference>
<dbReference type="Proteomes" id="UP000307747">
    <property type="component" value="Unassembled WGS sequence"/>
</dbReference>
<evidence type="ECO:0000259" key="1">
    <source>
        <dbReference type="Pfam" id="PF01872"/>
    </source>
</evidence>
<dbReference type="AlphaFoldDB" id="A0A5R9B7W0"/>
<dbReference type="GO" id="GO:0009231">
    <property type="term" value="P:riboflavin biosynthetic process"/>
    <property type="evidence" value="ECO:0007669"/>
    <property type="project" value="InterPro"/>
</dbReference>